<dbReference type="InterPro" id="IPR002941">
    <property type="entry name" value="DNA_methylase_N4/N6"/>
</dbReference>
<comment type="caution">
    <text evidence="6">The sequence shown here is derived from an EMBL/GenBank/DDBJ whole genome shotgun (WGS) entry which is preliminary data.</text>
</comment>
<evidence type="ECO:0000259" key="5">
    <source>
        <dbReference type="Pfam" id="PF01555"/>
    </source>
</evidence>
<dbReference type="GO" id="GO:0009307">
    <property type="term" value="P:DNA restriction-modification system"/>
    <property type="evidence" value="ECO:0007669"/>
    <property type="project" value="UniProtKB-KW"/>
</dbReference>
<accession>A0AAX6NDQ2</accession>
<dbReference type="EMBL" id="JAPTGD010000002">
    <property type="protein sequence ID" value="MDU9693917.1"/>
    <property type="molecule type" value="Genomic_DNA"/>
</dbReference>
<dbReference type="Gene3D" id="3.40.50.150">
    <property type="entry name" value="Vaccinia Virus protein VP39"/>
    <property type="match status" value="1"/>
</dbReference>
<evidence type="ECO:0000256" key="4">
    <source>
        <dbReference type="ARBA" id="ARBA00022747"/>
    </source>
</evidence>
<dbReference type="AlphaFoldDB" id="A0AAX6NDQ2"/>
<dbReference type="GO" id="GO:0003677">
    <property type="term" value="F:DNA binding"/>
    <property type="evidence" value="ECO:0007669"/>
    <property type="project" value="InterPro"/>
</dbReference>
<keyword evidence="1 6" id="KW-0489">Methyltransferase</keyword>
<feature type="domain" description="DNA methylase N-4/N-6" evidence="5">
    <location>
        <begin position="89"/>
        <end position="311"/>
    </location>
</feature>
<dbReference type="InterPro" id="IPR029063">
    <property type="entry name" value="SAM-dependent_MTases_sf"/>
</dbReference>
<dbReference type="Proteomes" id="UP001269400">
    <property type="component" value="Unassembled WGS sequence"/>
</dbReference>
<dbReference type="Pfam" id="PF01555">
    <property type="entry name" value="N6_N4_Mtase"/>
    <property type="match status" value="1"/>
</dbReference>
<dbReference type="RefSeq" id="WP_316911134.1">
    <property type="nucleotide sequence ID" value="NZ_JAPTGD010000002.1"/>
</dbReference>
<proteinExistence type="predicted"/>
<name>A0AAX6NDQ2_PRIAR</name>
<keyword evidence="2" id="KW-0808">Transferase</keyword>
<protein>
    <submittedName>
        <fullName evidence="6">DNA methyltransferase</fullName>
    </submittedName>
</protein>
<evidence type="ECO:0000256" key="3">
    <source>
        <dbReference type="ARBA" id="ARBA00022691"/>
    </source>
</evidence>
<dbReference type="GO" id="GO:0008170">
    <property type="term" value="F:N-methyltransferase activity"/>
    <property type="evidence" value="ECO:0007669"/>
    <property type="project" value="InterPro"/>
</dbReference>
<keyword evidence="4" id="KW-0680">Restriction system</keyword>
<sequence>MSANEKALKYRIVSVLKNIGRPASIKEISGEISDKPVTTIRGRINENVNKLFKRVARGVYWFVSEEETSGVMLLEGNGLDMSYIEDESVDAIITDHPWLDPKSNKGTNRKFDNSYDTFLYKLEDFKEKARVLKNGSFLVEILPAENENNYKYLYKIKEMAEECGLLYYAKVPWRKGNLIFNTGRKSKNTEDIMFFTKGKARALRPDQSKRKRLGGEHYMSGAAGMLPTDFETEMEMDLKEVSEIDAQPASNRNKIHQAEKPIELYQQIINFVTKPGEIVLDQFAGSGNLGAAALLTNRFAFLIEKLNENVQKICKRLNHFAKKDQVVYQLNA</sequence>
<dbReference type="SUPFAM" id="SSF53335">
    <property type="entry name" value="S-adenosyl-L-methionine-dependent methyltransferases"/>
    <property type="match status" value="1"/>
</dbReference>
<dbReference type="InterPro" id="IPR002295">
    <property type="entry name" value="N4/N6-MTase_EcoPI_Mod-like"/>
</dbReference>
<dbReference type="GO" id="GO:0032259">
    <property type="term" value="P:methylation"/>
    <property type="evidence" value="ECO:0007669"/>
    <property type="project" value="UniProtKB-KW"/>
</dbReference>
<evidence type="ECO:0000256" key="2">
    <source>
        <dbReference type="ARBA" id="ARBA00022679"/>
    </source>
</evidence>
<dbReference type="PRINTS" id="PR00506">
    <property type="entry name" value="D21N6MTFRASE"/>
</dbReference>
<evidence type="ECO:0000313" key="6">
    <source>
        <dbReference type="EMBL" id="MDU9693917.1"/>
    </source>
</evidence>
<evidence type="ECO:0000256" key="1">
    <source>
        <dbReference type="ARBA" id="ARBA00022603"/>
    </source>
</evidence>
<reference evidence="6" key="2">
    <citation type="submission" date="2022-12" db="EMBL/GenBank/DDBJ databases">
        <authorList>
            <person name="Dechsakulwatana C."/>
            <person name="Rungsihiranrut A."/>
            <person name="Muangchinda C."/>
            <person name="Ningthoujam R."/>
            <person name="Klankeo P."/>
            <person name="Pinyakong O."/>
        </authorList>
    </citation>
    <scope>NUCLEOTIDE SEQUENCE</scope>
    <source>
        <strain evidence="6">TL01-2</strain>
    </source>
</reference>
<organism evidence="6 7">
    <name type="scientific">Priestia aryabhattai</name>
    <name type="common">Bacillus aryabhattai</name>
    <dbReference type="NCBI Taxonomy" id="412384"/>
    <lineage>
        <taxon>Bacteria</taxon>
        <taxon>Bacillati</taxon>
        <taxon>Bacillota</taxon>
        <taxon>Bacilli</taxon>
        <taxon>Bacillales</taxon>
        <taxon>Bacillaceae</taxon>
        <taxon>Priestia</taxon>
    </lineage>
</organism>
<reference evidence="6" key="1">
    <citation type="journal article" date="2022" name="J Environ Chem Eng">
        <title>Biodegradation of petroleum oil using a constructed nonpathogenic and heavy metal-tolerant bacterial consortium isolated from marine sponges.</title>
        <authorList>
            <person name="Dechsakulwatana C."/>
            <person name="Rungsihiranrut A."/>
            <person name="Muangchinda C."/>
            <person name="Ningthoujam R."/>
            <person name="Klankeo P."/>
            <person name="Pinyakong O."/>
        </authorList>
    </citation>
    <scope>NUCLEOTIDE SEQUENCE</scope>
    <source>
        <strain evidence="6">TL01-2</strain>
    </source>
</reference>
<keyword evidence="3" id="KW-0949">S-adenosyl-L-methionine</keyword>
<evidence type="ECO:0000313" key="7">
    <source>
        <dbReference type="Proteomes" id="UP001269400"/>
    </source>
</evidence>
<gene>
    <name evidence="6" type="ORF">O0Q50_22305</name>
</gene>